<dbReference type="InterPro" id="IPR003661">
    <property type="entry name" value="HisK_dim/P_dom"/>
</dbReference>
<dbReference type="AlphaFoldDB" id="A0A4Q9GLZ9"/>
<keyword evidence="10" id="KW-1133">Transmembrane helix</keyword>
<dbReference type="CDD" id="cd00082">
    <property type="entry name" value="HisKA"/>
    <property type="match status" value="1"/>
</dbReference>
<dbReference type="InterPro" id="IPR036890">
    <property type="entry name" value="HATPase_C_sf"/>
</dbReference>
<evidence type="ECO:0000256" key="2">
    <source>
        <dbReference type="ARBA" id="ARBA00004651"/>
    </source>
</evidence>
<evidence type="ECO:0000256" key="10">
    <source>
        <dbReference type="SAM" id="Phobius"/>
    </source>
</evidence>
<dbReference type="GO" id="GO:0000155">
    <property type="term" value="F:phosphorelay sensor kinase activity"/>
    <property type="evidence" value="ECO:0007669"/>
    <property type="project" value="InterPro"/>
</dbReference>
<keyword evidence="14" id="KW-1185">Reference proteome</keyword>
<dbReference type="OrthoDB" id="9804645at2"/>
<dbReference type="Pfam" id="PF02518">
    <property type="entry name" value="HATPase_c"/>
    <property type="match status" value="1"/>
</dbReference>
<dbReference type="SUPFAM" id="SSF47384">
    <property type="entry name" value="Homodimeric domain of signal transducing histidine kinase"/>
    <property type="match status" value="1"/>
</dbReference>
<comment type="catalytic activity">
    <reaction evidence="1">
        <text>ATP + protein L-histidine = ADP + protein N-phospho-L-histidine.</text>
        <dbReference type="EC" id="2.7.13.3"/>
    </reaction>
</comment>
<comment type="caution">
    <text evidence="13">The sequence shown here is derived from an EMBL/GenBank/DDBJ whole genome shotgun (WGS) entry which is preliminary data.</text>
</comment>
<keyword evidence="10" id="KW-0812">Transmembrane</keyword>
<evidence type="ECO:0000259" key="12">
    <source>
        <dbReference type="PROSITE" id="PS50885"/>
    </source>
</evidence>
<dbReference type="InterPro" id="IPR036097">
    <property type="entry name" value="HisK_dim/P_sf"/>
</dbReference>
<evidence type="ECO:0000256" key="9">
    <source>
        <dbReference type="ARBA" id="ARBA00022840"/>
    </source>
</evidence>
<dbReference type="InterPro" id="IPR004358">
    <property type="entry name" value="Sig_transdc_His_kin-like_C"/>
</dbReference>
<evidence type="ECO:0000256" key="3">
    <source>
        <dbReference type="ARBA" id="ARBA00012438"/>
    </source>
</evidence>
<evidence type="ECO:0000313" key="14">
    <source>
        <dbReference type="Proteomes" id="UP000291613"/>
    </source>
</evidence>
<dbReference type="GO" id="GO:0005886">
    <property type="term" value="C:plasma membrane"/>
    <property type="evidence" value="ECO:0007669"/>
    <property type="project" value="UniProtKB-SubCell"/>
</dbReference>
<dbReference type="PROSITE" id="PS50885">
    <property type="entry name" value="HAMP"/>
    <property type="match status" value="1"/>
</dbReference>
<evidence type="ECO:0000256" key="1">
    <source>
        <dbReference type="ARBA" id="ARBA00000085"/>
    </source>
</evidence>
<feature type="domain" description="Histidine kinase" evidence="11">
    <location>
        <begin position="222"/>
        <end position="420"/>
    </location>
</feature>
<evidence type="ECO:0000256" key="5">
    <source>
        <dbReference type="ARBA" id="ARBA00022553"/>
    </source>
</evidence>
<keyword evidence="4" id="KW-1003">Cell membrane</keyword>
<dbReference type="SUPFAM" id="SSF55874">
    <property type="entry name" value="ATPase domain of HSP90 chaperone/DNA topoisomerase II/histidine kinase"/>
    <property type="match status" value="1"/>
</dbReference>
<reference evidence="13 14" key="1">
    <citation type="submission" date="2019-02" db="EMBL/GenBank/DDBJ databases">
        <title>Hansschlegelia quercus sp. nov., a novel methylotrophic bacterium from buds of oak (Quercus robur L.).</title>
        <authorList>
            <person name="Agafonova N.V."/>
            <person name="Kaparullina E.N."/>
            <person name="Grouzdev D.S."/>
            <person name="Doronina N.V."/>
        </authorList>
    </citation>
    <scope>NUCLEOTIDE SEQUENCE [LARGE SCALE GENOMIC DNA]</scope>
    <source>
        <strain evidence="13 14">Dub</strain>
    </source>
</reference>
<keyword evidence="5" id="KW-0597">Phosphoprotein</keyword>
<keyword evidence="9" id="KW-0067">ATP-binding</keyword>
<keyword evidence="8" id="KW-0418">Kinase</keyword>
<dbReference type="EC" id="2.7.13.3" evidence="3"/>
<feature type="transmembrane region" description="Helical" evidence="10">
    <location>
        <begin position="139"/>
        <end position="161"/>
    </location>
</feature>
<evidence type="ECO:0000256" key="4">
    <source>
        <dbReference type="ARBA" id="ARBA00022475"/>
    </source>
</evidence>
<dbReference type="InterPro" id="IPR003660">
    <property type="entry name" value="HAMP_dom"/>
</dbReference>
<dbReference type="EMBL" id="SIUB01000006">
    <property type="protein sequence ID" value="TBN51728.1"/>
    <property type="molecule type" value="Genomic_DNA"/>
</dbReference>
<dbReference type="SMART" id="SM00304">
    <property type="entry name" value="HAMP"/>
    <property type="match status" value="1"/>
</dbReference>
<protein>
    <recommendedName>
        <fullName evidence="3">histidine kinase</fullName>
        <ecNumber evidence="3">2.7.13.3</ecNumber>
    </recommendedName>
</protein>
<dbReference type="InterPro" id="IPR003594">
    <property type="entry name" value="HATPase_dom"/>
</dbReference>
<evidence type="ECO:0000256" key="7">
    <source>
        <dbReference type="ARBA" id="ARBA00022741"/>
    </source>
</evidence>
<dbReference type="Pfam" id="PF00672">
    <property type="entry name" value="HAMP"/>
    <property type="match status" value="1"/>
</dbReference>
<organism evidence="13 14">
    <name type="scientific">Hansschlegelia quercus</name>
    <dbReference type="NCBI Taxonomy" id="2528245"/>
    <lineage>
        <taxon>Bacteria</taxon>
        <taxon>Pseudomonadati</taxon>
        <taxon>Pseudomonadota</taxon>
        <taxon>Alphaproteobacteria</taxon>
        <taxon>Hyphomicrobiales</taxon>
        <taxon>Methylopilaceae</taxon>
        <taxon>Hansschlegelia</taxon>
    </lineage>
</organism>
<evidence type="ECO:0000256" key="6">
    <source>
        <dbReference type="ARBA" id="ARBA00022679"/>
    </source>
</evidence>
<evidence type="ECO:0000313" key="13">
    <source>
        <dbReference type="EMBL" id="TBN51728.1"/>
    </source>
</evidence>
<dbReference type="PRINTS" id="PR00344">
    <property type="entry name" value="BCTRLSENSOR"/>
</dbReference>
<comment type="subcellular location">
    <subcellularLocation>
        <location evidence="2">Cell membrane</location>
        <topology evidence="2">Multi-pass membrane protein</topology>
    </subcellularLocation>
</comment>
<dbReference type="Pfam" id="PF00512">
    <property type="entry name" value="HisKA"/>
    <property type="match status" value="1"/>
</dbReference>
<dbReference type="Proteomes" id="UP000291613">
    <property type="component" value="Unassembled WGS sequence"/>
</dbReference>
<evidence type="ECO:0000256" key="8">
    <source>
        <dbReference type="ARBA" id="ARBA00022777"/>
    </source>
</evidence>
<feature type="domain" description="HAMP" evidence="12">
    <location>
        <begin position="162"/>
        <end position="214"/>
    </location>
</feature>
<dbReference type="Gene3D" id="3.30.565.10">
    <property type="entry name" value="Histidine kinase-like ATPase, C-terminal domain"/>
    <property type="match status" value="1"/>
</dbReference>
<dbReference type="SMART" id="SM00387">
    <property type="entry name" value="HATPase_c"/>
    <property type="match status" value="1"/>
</dbReference>
<name>A0A4Q9GLZ9_9HYPH</name>
<sequence>MNRLGPRIAALLVLAILVLATVAAALALRLVGPPGPGGPGEQRAAASLALVSRALDRVPAEEREKFIGTGPIRLSSEQPAGEQWPEGSRSLERALQRLDVHGAARLVHRDRGPPVAALQLADGRWLSVDPGMGPPPWEWPIFAFWMGLVTLCVAGLAIFAVMRATRPLVLLERAIEAVGPDGDFVDLPEKGPSEVRATARAINLLSGRLRSAMESRMRLVAAAGHDLRTPLTRMRLRAEFLPEDDRSSWLTDLEELDRIADSAIRLVREEVDSDALAIVRLDHLAQDVATELKEIGLPVTLDRLQPARANVRPLAMKRALRNLTVNAATHGLGAALSVEEAWGHAVLTIADEGPGIPPKLLERAFEPFFRIDPGRKATVPGAGLGLAIAREIVVRNGGTLSIANRGSGGLMQTVSLPLASPGPIK</sequence>
<dbReference type="PROSITE" id="PS50109">
    <property type="entry name" value="HIS_KIN"/>
    <property type="match status" value="1"/>
</dbReference>
<dbReference type="Gene3D" id="1.10.287.130">
    <property type="match status" value="1"/>
</dbReference>
<accession>A0A4Q9GLZ9</accession>
<keyword evidence="7" id="KW-0547">Nucleotide-binding</keyword>
<dbReference type="InterPro" id="IPR050980">
    <property type="entry name" value="2C_sensor_his_kinase"/>
</dbReference>
<dbReference type="PANTHER" id="PTHR44936">
    <property type="entry name" value="SENSOR PROTEIN CREC"/>
    <property type="match status" value="1"/>
</dbReference>
<evidence type="ECO:0000259" key="11">
    <source>
        <dbReference type="PROSITE" id="PS50109"/>
    </source>
</evidence>
<keyword evidence="6" id="KW-0808">Transferase</keyword>
<dbReference type="PANTHER" id="PTHR44936:SF10">
    <property type="entry name" value="SENSOR PROTEIN RSTB"/>
    <property type="match status" value="1"/>
</dbReference>
<proteinExistence type="predicted"/>
<dbReference type="GO" id="GO:0005524">
    <property type="term" value="F:ATP binding"/>
    <property type="evidence" value="ECO:0007669"/>
    <property type="project" value="UniProtKB-KW"/>
</dbReference>
<dbReference type="InterPro" id="IPR005467">
    <property type="entry name" value="His_kinase_dom"/>
</dbReference>
<gene>
    <name evidence="13" type="ORF">EYR15_12485</name>
</gene>
<keyword evidence="10" id="KW-0472">Membrane</keyword>